<dbReference type="GO" id="GO:0050808">
    <property type="term" value="P:synapse organization"/>
    <property type="evidence" value="ECO:0007669"/>
    <property type="project" value="TreeGrafter"/>
</dbReference>
<keyword evidence="11" id="KW-0472">Membrane</keyword>
<dbReference type="SMART" id="SM00217">
    <property type="entry name" value="WAP"/>
    <property type="match status" value="1"/>
</dbReference>
<dbReference type="InterPro" id="IPR036880">
    <property type="entry name" value="Kunitz_BPTI_sf"/>
</dbReference>
<sequence length="1641" mass="178350">MEETEETKAESKPSPSDVTKPEKEAEKPTEEKKDKEKDDKEEEEEAGEYEEDFDTECEDGEWVDYEPEDEAIDEETTLAPEFYESGGSTIESESTLVSEDFMVSDDSSAYTAQSSDLSSPETGSGETEITDSSKSSEMLSTDSLSSSSEGSGESSETPSGTTSSDGLTPTSEGTTSSSEDLGSSSAVTEEESSPSGETESSLSMSSLTEMLSSVVSTTLSAISESSFFTTEMTDESTTDISTITTDTETTDTGTTDTETTDSQTTDTETTDTQTTDTPTTETDSTESFLTTIITYTPTDVESTSDFTTDLSTEFTSDSTTDSSTTETGSESTDTEETSESSTTSGSTIEESSSPSGSTTEISEGSSSTGESEGSTTSSFSGSTTEMESSTMESSSEATSEVSGLTTDSSATSEEVSGSTTEEVSGSSEASSESGGTTEAYSSTDTSEGSSVSTEISEGSSESETTSEFDVWSSSTEGDLWETTPVTDIFLRKMRKCRRKKKPDCKTSKHGCCIDQITPAKGPFNKGCPDVKTCNETTYGCCEDGVSVAKGKNFKGCPPTHCEQSLFGCCPDKKTPAEGTNKEGCPPPPPKCLKSKFGCCPDNVTEAKDAHGKGCKREEKEEEGVTTTMVPTEEPGPCNESTYGCCPDGVETAQGEDYEGCDIFSENCTESYFGCCPDGTSAKGPNYKGCKMECESSAYGCCEDSITPAHGYNKEGCCLITSYGCCPDNIIPAQGPNLEGCGCQYSPYGCCPDNSTAARGYNNEGCGCQYTEFGCCPDSYTPAAGAEYQGCQCHTFQFGCCPDGVTAAKGPHKQGCGCQNTEFGCCSDDQTPAKGPNYEGCGCDSTKYGCCLDGVTEATGENFEGCDEVLTKLQDSCTLRKERGSCRNYTVKWFFDMEYGGCSRFWYGGCEGNENRFRTRDECQEICVEPQGTDRCLLPKVAGPCEGYYPMWYYDTERKQCAQFIYGGCLGNNNRFETREECSELCVRDDSVDACEQPKEEGPCRGHYRRWYFSKESQTCEQFRYGGCKANNNNFPTEDACKQRCSEPGRKKANVNVGQPQPQPPNDCQRFSDECSSLLCEYGWEEFVDEETACRRCRCHDPCRDVQCEEGTRCAVDLNVNRTVEDDRNFIPTCRPVNKEGTCPQLSGEGARCDQECRDDADCSVDLKCCSTGCGTSCLAPHSPGFEVPAELVTTGYSNLPAYTQSPIQAGYYPPVIEEETFEPEVTAGEGDYATLKCSVRGNPNPDITWKKGNLLIDGSQPRFRILLDGVLQIITLHKTDSGVYLCIAKNNMGEVQREIKLDVTDGVAHPTSIINDEKSDVVVALGSKAVLNCYAIGYPIPFVTWWKDNNLVPMHTNEFAGGTGDFSLLIQSVQLSNLGVYTCQAYNGIGKATSWAVTVQALGPVYSTRPEDEQYMKYVIPAPEPSTTTERPRFQRPVYYPRPIPTPEPYIPPPYEEPSPDITGNDIAPQLPPVMEPSQGYTVPVRTNVTSEKQHFPLGSDVTLNCNVEGYPVPQVQWYKDGQPIQQTDKLYISDNHVLYIRGIDQNDTGDYACEAVNQFSRSRSTLKITVEGLNLHPNCTDNQFFANCQLIVRAKYCSHKYYARFCCKSCTQAGLLPVYGPHLFTNDKQTALRSNLVRRK</sequence>
<dbReference type="RefSeq" id="XP_025834692.1">
    <property type="nucleotide sequence ID" value="XM_025978907.1"/>
</dbReference>
<dbReference type="CDD" id="cd22639">
    <property type="entry name" value="Kunitz_papilin_lacunin-like"/>
    <property type="match status" value="1"/>
</dbReference>
<dbReference type="SMART" id="SM00408">
    <property type="entry name" value="IGc2"/>
    <property type="match status" value="3"/>
</dbReference>
<reference evidence="21" key="1">
    <citation type="submission" date="2025-08" db="UniProtKB">
        <authorList>
            <consortium name="RefSeq"/>
        </authorList>
    </citation>
    <scope>IDENTIFICATION</scope>
    <source>
        <tissue evidence="21">Entire body</tissue>
    </source>
</reference>
<evidence type="ECO:0000256" key="5">
    <source>
        <dbReference type="ARBA" id="ARBA00022692"/>
    </source>
</evidence>
<keyword evidence="12" id="KW-1015">Disulfide bond</keyword>
<feature type="compositionally biased region" description="Polar residues" evidence="15">
    <location>
        <begin position="105"/>
        <end position="127"/>
    </location>
</feature>
<dbReference type="GO" id="GO:0005576">
    <property type="term" value="C:extracellular region"/>
    <property type="evidence" value="ECO:0007669"/>
    <property type="project" value="InterPro"/>
</dbReference>
<keyword evidence="8" id="KW-0130">Cell adhesion</keyword>
<feature type="domain" description="PLAC" evidence="18">
    <location>
        <begin position="1576"/>
        <end position="1615"/>
    </location>
</feature>
<dbReference type="CDD" id="cd00096">
    <property type="entry name" value="Ig"/>
    <property type="match status" value="1"/>
</dbReference>
<name>A0A7F5RFD9_AGRPL</name>
<evidence type="ECO:0000256" key="3">
    <source>
        <dbReference type="ARBA" id="ARBA00022475"/>
    </source>
</evidence>
<dbReference type="InterPro" id="IPR013783">
    <property type="entry name" value="Ig-like_fold"/>
</dbReference>
<evidence type="ECO:0000259" key="16">
    <source>
        <dbReference type="PROSITE" id="PS50279"/>
    </source>
</evidence>
<feature type="compositionally biased region" description="Basic and acidic residues" evidence="15">
    <location>
        <begin position="1"/>
        <end position="11"/>
    </location>
</feature>
<dbReference type="InterPro" id="IPR003599">
    <property type="entry name" value="Ig_sub"/>
</dbReference>
<dbReference type="PROSITE" id="PS50835">
    <property type="entry name" value="IG_LIKE"/>
    <property type="match status" value="3"/>
</dbReference>
<dbReference type="Pfam" id="PF00014">
    <property type="entry name" value="Kunitz_BPTI"/>
    <property type="match status" value="3"/>
</dbReference>
<evidence type="ECO:0000259" key="18">
    <source>
        <dbReference type="PROSITE" id="PS50900"/>
    </source>
</evidence>
<evidence type="ECO:0000256" key="2">
    <source>
        <dbReference type="ARBA" id="ARBA00004236"/>
    </source>
</evidence>
<feature type="compositionally biased region" description="Low complexity" evidence="15">
    <location>
        <begin position="238"/>
        <end position="287"/>
    </location>
</feature>
<feature type="domain" description="BPTI/Kunitz inhibitor" evidence="16">
    <location>
        <begin position="994"/>
        <end position="1044"/>
    </location>
</feature>
<dbReference type="PRINTS" id="PR00759">
    <property type="entry name" value="BASICPTASE"/>
</dbReference>
<dbReference type="PANTHER" id="PTHR45080">
    <property type="entry name" value="CONTACTIN 5"/>
    <property type="match status" value="1"/>
</dbReference>
<dbReference type="SMART" id="SM00409">
    <property type="entry name" value="IG"/>
    <property type="match status" value="3"/>
</dbReference>
<dbReference type="InterPro" id="IPR002223">
    <property type="entry name" value="Kunitz_BPTI"/>
</dbReference>
<dbReference type="InterPro" id="IPR036179">
    <property type="entry name" value="Ig-like_dom_sf"/>
</dbReference>
<feature type="domain" description="Ig-like" evidence="17">
    <location>
        <begin position="1213"/>
        <end position="1302"/>
    </location>
</feature>
<evidence type="ECO:0000256" key="13">
    <source>
        <dbReference type="ARBA" id="ARBA00023180"/>
    </source>
</evidence>
<dbReference type="SUPFAM" id="SSF48726">
    <property type="entry name" value="Immunoglobulin"/>
    <property type="match status" value="3"/>
</dbReference>
<dbReference type="GO" id="GO:0008046">
    <property type="term" value="F:axon guidance receptor activity"/>
    <property type="evidence" value="ECO:0007669"/>
    <property type="project" value="TreeGrafter"/>
</dbReference>
<feature type="compositionally biased region" description="Low complexity" evidence="15">
    <location>
        <begin position="193"/>
        <end position="231"/>
    </location>
</feature>
<organism evidence="20 21">
    <name type="scientific">Agrilus planipennis</name>
    <name type="common">Emerald ash borer</name>
    <name type="synonym">Agrilus marcopoli</name>
    <dbReference type="NCBI Taxonomy" id="224129"/>
    <lineage>
        <taxon>Eukaryota</taxon>
        <taxon>Metazoa</taxon>
        <taxon>Ecdysozoa</taxon>
        <taxon>Arthropoda</taxon>
        <taxon>Hexapoda</taxon>
        <taxon>Insecta</taxon>
        <taxon>Pterygota</taxon>
        <taxon>Neoptera</taxon>
        <taxon>Endopterygota</taxon>
        <taxon>Coleoptera</taxon>
        <taxon>Polyphaga</taxon>
        <taxon>Elateriformia</taxon>
        <taxon>Buprestoidea</taxon>
        <taxon>Buprestidae</taxon>
        <taxon>Agrilinae</taxon>
        <taxon>Agrilus</taxon>
    </lineage>
</organism>
<keyword evidence="9" id="KW-0722">Serine protease inhibitor</keyword>
<dbReference type="PANTHER" id="PTHR45080:SF33">
    <property type="entry name" value="IG-LIKE DOMAIN-CONTAINING PROTEIN"/>
    <property type="match status" value="1"/>
</dbReference>
<dbReference type="InterPro" id="IPR020901">
    <property type="entry name" value="Prtase_inh_Kunz-CS"/>
</dbReference>
<evidence type="ECO:0000313" key="20">
    <source>
        <dbReference type="Proteomes" id="UP000192223"/>
    </source>
</evidence>
<evidence type="ECO:0000256" key="4">
    <source>
        <dbReference type="ARBA" id="ARBA00022690"/>
    </source>
</evidence>
<feature type="domain" description="Ig-like" evidence="17">
    <location>
        <begin position="1310"/>
        <end position="1398"/>
    </location>
</feature>
<evidence type="ECO:0000256" key="12">
    <source>
        <dbReference type="ARBA" id="ARBA00023157"/>
    </source>
</evidence>
<feature type="domain" description="BPTI/Kunitz inhibitor" evidence="16">
    <location>
        <begin position="935"/>
        <end position="985"/>
    </location>
</feature>
<dbReference type="FunFam" id="2.60.40.10:FF:000005">
    <property type="entry name" value="Neuronal cell adhesion molecule"/>
    <property type="match status" value="1"/>
</dbReference>
<dbReference type="GO" id="GO:0005886">
    <property type="term" value="C:plasma membrane"/>
    <property type="evidence" value="ECO:0007669"/>
    <property type="project" value="UniProtKB-SubCell"/>
</dbReference>
<gene>
    <name evidence="21" type="primary">LOC108743650</name>
</gene>
<accession>A0A7F5RFD9</accession>
<dbReference type="CDD" id="cd00199">
    <property type="entry name" value="WAP"/>
    <property type="match status" value="1"/>
</dbReference>
<dbReference type="Proteomes" id="UP000192223">
    <property type="component" value="Unplaced"/>
</dbReference>
<dbReference type="OrthoDB" id="5950222at2759"/>
<dbReference type="FunFam" id="2.60.40.10:FF:000017">
    <property type="entry name" value="Down syndrome cell adhesion molecule b"/>
    <property type="match status" value="1"/>
</dbReference>
<dbReference type="Gene3D" id="4.10.410.10">
    <property type="entry name" value="Pancreatic trypsin inhibitor Kunitz domain"/>
    <property type="match status" value="3"/>
</dbReference>
<dbReference type="CDD" id="cd00109">
    <property type="entry name" value="Kunitz-type"/>
    <property type="match status" value="2"/>
</dbReference>
<evidence type="ECO:0000259" key="19">
    <source>
        <dbReference type="PROSITE" id="PS51390"/>
    </source>
</evidence>
<keyword evidence="20" id="KW-1185">Reference proteome</keyword>
<evidence type="ECO:0000256" key="7">
    <source>
        <dbReference type="ARBA" id="ARBA00022737"/>
    </source>
</evidence>
<proteinExistence type="predicted"/>
<feature type="compositionally biased region" description="Low complexity" evidence="15">
    <location>
        <begin position="408"/>
        <end position="467"/>
    </location>
</feature>
<dbReference type="InterPro" id="IPR010909">
    <property type="entry name" value="PLAC"/>
</dbReference>
<feature type="compositionally biased region" description="Low complexity" evidence="15">
    <location>
        <begin position="339"/>
        <end position="400"/>
    </location>
</feature>
<keyword evidence="5" id="KW-0812">Transmembrane</keyword>
<dbReference type="Gene3D" id="2.60.40.10">
    <property type="entry name" value="Immunoglobulins"/>
    <property type="match status" value="3"/>
</dbReference>
<keyword evidence="6" id="KW-0732">Signal</keyword>
<dbReference type="PROSITE" id="PS51390">
    <property type="entry name" value="WAP"/>
    <property type="match status" value="1"/>
</dbReference>
<dbReference type="InterPro" id="IPR008197">
    <property type="entry name" value="WAP_dom"/>
</dbReference>
<dbReference type="GO" id="GO:0007156">
    <property type="term" value="P:homophilic cell adhesion via plasma membrane adhesion molecules"/>
    <property type="evidence" value="ECO:0007669"/>
    <property type="project" value="TreeGrafter"/>
</dbReference>
<evidence type="ECO:0000256" key="14">
    <source>
        <dbReference type="ARBA" id="ARBA00023319"/>
    </source>
</evidence>
<dbReference type="SUPFAM" id="SSF57256">
    <property type="entry name" value="Elafin-like"/>
    <property type="match status" value="1"/>
</dbReference>
<keyword evidence="14" id="KW-0393">Immunoglobulin domain</keyword>
<feature type="compositionally biased region" description="Low complexity" evidence="15">
    <location>
        <begin position="132"/>
        <end position="185"/>
    </location>
</feature>
<evidence type="ECO:0000256" key="11">
    <source>
        <dbReference type="ARBA" id="ARBA00023136"/>
    </source>
</evidence>
<feature type="compositionally biased region" description="Basic and acidic residues" evidence="15">
    <location>
        <begin position="19"/>
        <end position="38"/>
    </location>
</feature>
<evidence type="ECO:0000256" key="10">
    <source>
        <dbReference type="ARBA" id="ARBA00022989"/>
    </source>
</evidence>
<dbReference type="SMART" id="SM00131">
    <property type="entry name" value="KU"/>
    <property type="match status" value="3"/>
</dbReference>
<dbReference type="PROSITE" id="PS50900">
    <property type="entry name" value="PLAC"/>
    <property type="match status" value="1"/>
</dbReference>
<dbReference type="InterPro" id="IPR036645">
    <property type="entry name" value="Elafin-like_sf"/>
</dbReference>
<dbReference type="Pfam" id="PF08686">
    <property type="entry name" value="PLAC"/>
    <property type="match status" value="1"/>
</dbReference>
<dbReference type="PROSITE" id="PS00280">
    <property type="entry name" value="BPTI_KUNITZ_1"/>
    <property type="match status" value="2"/>
</dbReference>
<dbReference type="GeneID" id="108743650"/>
<feature type="compositionally biased region" description="Acidic residues" evidence="15">
    <location>
        <begin position="39"/>
        <end position="76"/>
    </location>
</feature>
<dbReference type="GO" id="GO:0043025">
    <property type="term" value="C:neuronal cell body"/>
    <property type="evidence" value="ECO:0007669"/>
    <property type="project" value="TreeGrafter"/>
</dbReference>
<dbReference type="PROSITE" id="PS50279">
    <property type="entry name" value="BPTI_KUNITZ_2"/>
    <property type="match status" value="3"/>
</dbReference>
<feature type="domain" description="BPTI/Kunitz inhibitor" evidence="16">
    <location>
        <begin position="876"/>
        <end position="926"/>
    </location>
</feature>
<evidence type="ECO:0000256" key="1">
    <source>
        <dbReference type="ARBA" id="ARBA00004167"/>
    </source>
</evidence>
<dbReference type="InterPro" id="IPR007110">
    <property type="entry name" value="Ig-like_dom"/>
</dbReference>
<protein>
    <submittedName>
        <fullName evidence="21">Papilin-like</fullName>
    </submittedName>
</protein>
<feature type="compositionally biased region" description="Low complexity" evidence="15">
    <location>
        <begin position="301"/>
        <end position="331"/>
    </location>
</feature>
<evidence type="ECO:0000256" key="6">
    <source>
        <dbReference type="ARBA" id="ARBA00022729"/>
    </source>
</evidence>
<dbReference type="Pfam" id="PF07679">
    <property type="entry name" value="I-set"/>
    <property type="match status" value="3"/>
</dbReference>
<evidence type="ECO:0000259" key="17">
    <source>
        <dbReference type="PROSITE" id="PS50835"/>
    </source>
</evidence>
<dbReference type="SUPFAM" id="SSF57362">
    <property type="entry name" value="BPTI-like"/>
    <property type="match status" value="3"/>
</dbReference>
<keyword evidence="4" id="KW-0646">Protease inhibitor</keyword>
<dbReference type="InParanoid" id="A0A7F5RFD9"/>
<keyword evidence="7" id="KW-0677">Repeat</keyword>
<evidence type="ECO:0000256" key="9">
    <source>
        <dbReference type="ARBA" id="ARBA00022900"/>
    </source>
</evidence>
<feature type="compositionally biased region" description="Polar residues" evidence="15">
    <location>
        <begin position="288"/>
        <end position="300"/>
    </location>
</feature>
<evidence type="ECO:0000256" key="8">
    <source>
        <dbReference type="ARBA" id="ARBA00022889"/>
    </source>
</evidence>
<dbReference type="KEGG" id="apln:108743650"/>
<feature type="domain" description="Ig-like" evidence="17">
    <location>
        <begin position="1484"/>
        <end position="1570"/>
    </location>
</feature>
<dbReference type="InterPro" id="IPR013098">
    <property type="entry name" value="Ig_I-set"/>
</dbReference>
<keyword evidence="13" id="KW-0325">Glycoprotein</keyword>
<dbReference type="InterPro" id="IPR050958">
    <property type="entry name" value="Cell_Adh-Cytoskel_Orgn"/>
</dbReference>
<feature type="region of interest" description="Disordered" evidence="15">
    <location>
        <begin position="1"/>
        <end position="475"/>
    </location>
</feature>
<dbReference type="InterPro" id="IPR003598">
    <property type="entry name" value="Ig_sub2"/>
</dbReference>
<dbReference type="GO" id="GO:0030424">
    <property type="term" value="C:axon"/>
    <property type="evidence" value="ECO:0007669"/>
    <property type="project" value="TreeGrafter"/>
</dbReference>
<evidence type="ECO:0000313" key="21">
    <source>
        <dbReference type="RefSeq" id="XP_025834692.1"/>
    </source>
</evidence>
<comment type="subcellular location">
    <subcellularLocation>
        <location evidence="2">Cell membrane</location>
    </subcellularLocation>
    <subcellularLocation>
        <location evidence="1">Membrane</location>
        <topology evidence="1">Single-pass membrane protein</topology>
    </subcellularLocation>
</comment>
<feature type="domain" description="WAP" evidence="19">
    <location>
        <begin position="1135"/>
        <end position="1181"/>
    </location>
</feature>
<dbReference type="GO" id="GO:0004867">
    <property type="term" value="F:serine-type endopeptidase inhibitor activity"/>
    <property type="evidence" value="ECO:0007669"/>
    <property type="project" value="UniProtKB-KW"/>
</dbReference>
<dbReference type="FunFam" id="4.10.410.10:FF:000020">
    <property type="entry name" value="Collagen, type VI, alpha 3"/>
    <property type="match status" value="2"/>
</dbReference>
<keyword evidence="10" id="KW-1133">Transmembrane helix</keyword>
<evidence type="ECO:0000256" key="15">
    <source>
        <dbReference type="SAM" id="MobiDB-lite"/>
    </source>
</evidence>
<feature type="compositionally biased region" description="Low complexity" evidence="15">
    <location>
        <begin position="84"/>
        <end position="95"/>
    </location>
</feature>
<keyword evidence="3" id="KW-1003">Cell membrane</keyword>